<protein>
    <submittedName>
        <fullName evidence="1">Uncharacterized protein</fullName>
    </submittedName>
</protein>
<evidence type="ECO:0000313" key="2">
    <source>
        <dbReference type="Proteomes" id="UP000566995"/>
    </source>
</evidence>
<proteinExistence type="predicted"/>
<sequence>MKRWDLYIRSQTYELAMNPEIAERVIEEGWEPVLRSIRT</sequence>
<organism evidence="1 2">
    <name type="scientific">Pseudomonas nitroreducens</name>
    <dbReference type="NCBI Taxonomy" id="46680"/>
    <lineage>
        <taxon>Bacteria</taxon>
        <taxon>Pseudomonadati</taxon>
        <taxon>Pseudomonadota</taxon>
        <taxon>Gammaproteobacteria</taxon>
        <taxon>Pseudomonadales</taxon>
        <taxon>Pseudomonadaceae</taxon>
        <taxon>Pseudomonas</taxon>
    </lineage>
</organism>
<dbReference type="EMBL" id="JACHLI010000040">
    <property type="protein sequence ID" value="MBB4867447.1"/>
    <property type="molecule type" value="Genomic_DNA"/>
</dbReference>
<reference evidence="1 2" key="1">
    <citation type="submission" date="2020-08" db="EMBL/GenBank/DDBJ databases">
        <title>Functional genomics of gut bacteria from endangered species of beetles.</title>
        <authorList>
            <person name="Carlos-Shanley C."/>
        </authorList>
    </citation>
    <scope>NUCLEOTIDE SEQUENCE [LARGE SCALE GENOMIC DNA]</scope>
    <source>
        <strain evidence="1 2">S00179</strain>
    </source>
</reference>
<gene>
    <name evidence="1" type="ORF">HNP46_006360</name>
</gene>
<evidence type="ECO:0000313" key="1">
    <source>
        <dbReference type="EMBL" id="MBB4867447.1"/>
    </source>
</evidence>
<name>A0A7W7KR50_PSENT</name>
<dbReference type="Proteomes" id="UP000566995">
    <property type="component" value="Unassembled WGS sequence"/>
</dbReference>
<accession>A0A7W7KR50</accession>
<comment type="caution">
    <text evidence="1">The sequence shown here is derived from an EMBL/GenBank/DDBJ whole genome shotgun (WGS) entry which is preliminary data.</text>
</comment>
<dbReference type="AlphaFoldDB" id="A0A7W7KR50"/>